<organism evidence="1 2">
    <name type="scientific">Dreissena polymorpha</name>
    <name type="common">Zebra mussel</name>
    <name type="synonym">Mytilus polymorpha</name>
    <dbReference type="NCBI Taxonomy" id="45954"/>
    <lineage>
        <taxon>Eukaryota</taxon>
        <taxon>Metazoa</taxon>
        <taxon>Spiralia</taxon>
        <taxon>Lophotrochozoa</taxon>
        <taxon>Mollusca</taxon>
        <taxon>Bivalvia</taxon>
        <taxon>Autobranchia</taxon>
        <taxon>Heteroconchia</taxon>
        <taxon>Euheterodonta</taxon>
        <taxon>Imparidentia</taxon>
        <taxon>Neoheterodontei</taxon>
        <taxon>Myida</taxon>
        <taxon>Dreissenoidea</taxon>
        <taxon>Dreissenidae</taxon>
        <taxon>Dreissena</taxon>
    </lineage>
</organism>
<accession>A0A9D4CNY5</accession>
<keyword evidence="2" id="KW-1185">Reference proteome</keyword>
<proteinExistence type="predicted"/>
<dbReference type="AlphaFoldDB" id="A0A9D4CNY5"/>
<name>A0A9D4CNY5_DREPO</name>
<dbReference type="EMBL" id="JAIWYP010000012">
    <property type="protein sequence ID" value="KAH3728191.1"/>
    <property type="molecule type" value="Genomic_DNA"/>
</dbReference>
<sequence>MVPLIVPAFPYAMSQVICGVMRSDKYPANGIPMTCSTLMLSRIINKLTWLASPGTAGTELAGFGDSRDSRTGAAV</sequence>
<reference evidence="1" key="2">
    <citation type="submission" date="2020-11" db="EMBL/GenBank/DDBJ databases">
        <authorList>
            <person name="McCartney M.A."/>
            <person name="Auch B."/>
            <person name="Kono T."/>
            <person name="Mallez S."/>
            <person name="Becker A."/>
            <person name="Gohl D.M."/>
            <person name="Silverstein K.A.T."/>
            <person name="Koren S."/>
            <person name="Bechman K.B."/>
            <person name="Herman A."/>
            <person name="Abrahante J.E."/>
            <person name="Garbe J."/>
        </authorList>
    </citation>
    <scope>NUCLEOTIDE SEQUENCE</scope>
    <source>
        <strain evidence="1">Duluth1</strain>
        <tissue evidence="1">Whole animal</tissue>
    </source>
</reference>
<gene>
    <name evidence="1" type="ORF">DPMN_054140</name>
</gene>
<protein>
    <submittedName>
        <fullName evidence="1">Uncharacterized protein</fullName>
    </submittedName>
</protein>
<comment type="caution">
    <text evidence="1">The sequence shown here is derived from an EMBL/GenBank/DDBJ whole genome shotgun (WGS) entry which is preliminary data.</text>
</comment>
<evidence type="ECO:0000313" key="1">
    <source>
        <dbReference type="EMBL" id="KAH3728191.1"/>
    </source>
</evidence>
<dbReference type="Proteomes" id="UP000828390">
    <property type="component" value="Unassembled WGS sequence"/>
</dbReference>
<reference evidence="1" key="1">
    <citation type="journal article" date="2019" name="bioRxiv">
        <title>The Genome of the Zebra Mussel, Dreissena polymorpha: A Resource for Invasive Species Research.</title>
        <authorList>
            <person name="McCartney M.A."/>
            <person name="Auch B."/>
            <person name="Kono T."/>
            <person name="Mallez S."/>
            <person name="Zhang Y."/>
            <person name="Obille A."/>
            <person name="Becker A."/>
            <person name="Abrahante J.E."/>
            <person name="Garbe J."/>
            <person name="Badalamenti J.P."/>
            <person name="Herman A."/>
            <person name="Mangelson H."/>
            <person name="Liachko I."/>
            <person name="Sullivan S."/>
            <person name="Sone E.D."/>
            <person name="Koren S."/>
            <person name="Silverstein K.A.T."/>
            <person name="Beckman K.B."/>
            <person name="Gohl D.M."/>
        </authorList>
    </citation>
    <scope>NUCLEOTIDE SEQUENCE</scope>
    <source>
        <strain evidence="1">Duluth1</strain>
        <tissue evidence="1">Whole animal</tissue>
    </source>
</reference>
<evidence type="ECO:0000313" key="2">
    <source>
        <dbReference type="Proteomes" id="UP000828390"/>
    </source>
</evidence>